<feature type="signal peptide" evidence="1">
    <location>
        <begin position="1"/>
        <end position="23"/>
    </location>
</feature>
<evidence type="ECO:0000313" key="3">
    <source>
        <dbReference type="EMBL" id="PHP29117.1"/>
    </source>
</evidence>
<reference evidence="3 4" key="1">
    <citation type="submission" date="2017-08" db="EMBL/GenBank/DDBJ databases">
        <title>Draft Genome Sequence of Loktanella cinnabarina Strain XM1, Isolated from Coastal Surface Water.</title>
        <authorList>
            <person name="Ma R."/>
            <person name="Wang J."/>
            <person name="Wang Q."/>
            <person name="Ma Z."/>
            <person name="Li J."/>
            <person name="Chen L."/>
        </authorList>
    </citation>
    <scope>NUCLEOTIDE SEQUENCE [LARGE SCALE GENOMIC DNA]</scope>
    <source>
        <strain evidence="3 4">XM1</strain>
    </source>
</reference>
<sequence>MTRLMTSTALTLGLAISAGAASAETHMQSFETTSGVLSAESYQTALRAENLIGQDLYSIGTEYDEATWIDPNGYGEFDTEWEEIGEIEDIVISRDGSLIGLVVETGGWLDIGDEEVIVDFKDVRIVGDYGIDNYEVVTRMSQEMLEQMPEADTGYWD</sequence>
<name>A0A2G1MK92_9RHOB</name>
<feature type="chain" id="PRO_5013659513" description="PRC-barrel domain-containing protein" evidence="1">
    <location>
        <begin position="24"/>
        <end position="157"/>
    </location>
</feature>
<accession>A0A2G1MK92</accession>
<proteinExistence type="predicted"/>
<evidence type="ECO:0000256" key="1">
    <source>
        <dbReference type="SAM" id="SignalP"/>
    </source>
</evidence>
<protein>
    <recommendedName>
        <fullName evidence="2">PRC-barrel domain-containing protein</fullName>
    </recommendedName>
</protein>
<dbReference type="SUPFAM" id="SSF50346">
    <property type="entry name" value="PRC-barrel domain"/>
    <property type="match status" value="1"/>
</dbReference>
<gene>
    <name evidence="3" type="ORF">CJ301_01135</name>
</gene>
<dbReference type="Pfam" id="PF05239">
    <property type="entry name" value="PRC"/>
    <property type="match status" value="1"/>
</dbReference>
<evidence type="ECO:0000313" key="4">
    <source>
        <dbReference type="Proteomes" id="UP000221860"/>
    </source>
</evidence>
<dbReference type="Gene3D" id="2.30.30.240">
    <property type="entry name" value="PRC-barrel domain"/>
    <property type="match status" value="1"/>
</dbReference>
<keyword evidence="1" id="KW-0732">Signal</keyword>
<dbReference type="InterPro" id="IPR027275">
    <property type="entry name" value="PRC-brl_dom"/>
</dbReference>
<organism evidence="3 4">
    <name type="scientific">Limimaricola cinnabarinus</name>
    <dbReference type="NCBI Taxonomy" id="1125964"/>
    <lineage>
        <taxon>Bacteria</taxon>
        <taxon>Pseudomonadati</taxon>
        <taxon>Pseudomonadota</taxon>
        <taxon>Alphaproteobacteria</taxon>
        <taxon>Rhodobacterales</taxon>
        <taxon>Paracoccaceae</taxon>
        <taxon>Limimaricola</taxon>
    </lineage>
</organism>
<dbReference type="InterPro" id="IPR011033">
    <property type="entry name" value="PRC_barrel-like_sf"/>
</dbReference>
<dbReference type="Proteomes" id="UP000221860">
    <property type="component" value="Unassembled WGS sequence"/>
</dbReference>
<evidence type="ECO:0000259" key="2">
    <source>
        <dbReference type="Pfam" id="PF05239"/>
    </source>
</evidence>
<comment type="caution">
    <text evidence="3">The sequence shown here is derived from an EMBL/GenBank/DDBJ whole genome shotgun (WGS) entry which is preliminary data.</text>
</comment>
<feature type="domain" description="PRC-barrel" evidence="2">
    <location>
        <begin position="82"/>
        <end position="129"/>
    </location>
</feature>
<dbReference type="EMBL" id="NQWH01000003">
    <property type="protein sequence ID" value="PHP29117.1"/>
    <property type="molecule type" value="Genomic_DNA"/>
</dbReference>
<keyword evidence="4" id="KW-1185">Reference proteome</keyword>
<dbReference type="RefSeq" id="WP_099273368.1">
    <property type="nucleotide sequence ID" value="NZ_KZ304951.1"/>
</dbReference>
<dbReference type="AlphaFoldDB" id="A0A2G1MK92"/>
<dbReference type="OrthoDB" id="6158291at2"/>